<protein>
    <submittedName>
        <fullName evidence="4">Retrovirus-related Pol polyprotein from transposon TNT 1-94</fullName>
    </submittedName>
</protein>
<gene>
    <name evidence="2" type="ORF">NBR_LOCUS3342</name>
</gene>
<dbReference type="WBParaSite" id="NBR_0000334101-mRNA-1">
    <property type="protein sequence ID" value="NBR_0000334101-mRNA-1"/>
    <property type="gene ID" value="NBR_0000334101"/>
</dbReference>
<keyword evidence="3" id="KW-1185">Reference proteome</keyword>
<evidence type="ECO:0000313" key="3">
    <source>
        <dbReference type="Proteomes" id="UP000271162"/>
    </source>
</evidence>
<proteinExistence type="predicted"/>
<reference evidence="2 3" key="2">
    <citation type="submission" date="2018-11" db="EMBL/GenBank/DDBJ databases">
        <authorList>
            <consortium name="Pathogen Informatics"/>
        </authorList>
    </citation>
    <scope>NUCLEOTIDE SEQUENCE [LARGE SCALE GENOMIC DNA]</scope>
</reference>
<keyword evidence="1" id="KW-0812">Transmembrane</keyword>
<evidence type="ECO:0000313" key="4">
    <source>
        <dbReference type="WBParaSite" id="NBR_0000334101-mRNA-1"/>
    </source>
</evidence>
<feature type="transmembrane region" description="Helical" evidence="1">
    <location>
        <begin position="67"/>
        <end position="84"/>
    </location>
</feature>
<keyword evidence="1" id="KW-1133">Transmembrane helix</keyword>
<organism evidence="4">
    <name type="scientific">Nippostrongylus brasiliensis</name>
    <name type="common">Rat hookworm</name>
    <dbReference type="NCBI Taxonomy" id="27835"/>
    <lineage>
        <taxon>Eukaryota</taxon>
        <taxon>Metazoa</taxon>
        <taxon>Ecdysozoa</taxon>
        <taxon>Nematoda</taxon>
        <taxon>Chromadorea</taxon>
        <taxon>Rhabditida</taxon>
        <taxon>Rhabditina</taxon>
        <taxon>Rhabditomorpha</taxon>
        <taxon>Strongyloidea</taxon>
        <taxon>Heligmosomidae</taxon>
        <taxon>Nippostrongylus</taxon>
    </lineage>
</organism>
<name>A0A0N4XLD9_NIPBR</name>
<dbReference type="Proteomes" id="UP000271162">
    <property type="component" value="Unassembled WGS sequence"/>
</dbReference>
<dbReference type="AlphaFoldDB" id="A0A0N4XLD9"/>
<keyword evidence="1" id="KW-0472">Membrane</keyword>
<dbReference type="STRING" id="27835.A0A0N4XLD9"/>
<accession>A0A0N4XLD9</accession>
<reference evidence="4" key="1">
    <citation type="submission" date="2017-02" db="UniProtKB">
        <authorList>
            <consortium name="WormBaseParasite"/>
        </authorList>
    </citation>
    <scope>IDENTIFICATION</scope>
</reference>
<dbReference type="EMBL" id="UYSL01004905">
    <property type="protein sequence ID" value="VDL66931.1"/>
    <property type="molecule type" value="Genomic_DNA"/>
</dbReference>
<sequence>MIREFTTVHESLLSGRNNITESNLEKLRSASKLVHFVETPVLFFPKWRRNIAEVRQAKILYLLMGDYVAYLSSLGMQLLTVTQLEKRSEERRMYTITYPQGCKHAPYVVMFKSMKGLGKCSFHIPPLVIDGRKE</sequence>
<evidence type="ECO:0000256" key="1">
    <source>
        <dbReference type="SAM" id="Phobius"/>
    </source>
</evidence>
<evidence type="ECO:0000313" key="2">
    <source>
        <dbReference type="EMBL" id="VDL66931.1"/>
    </source>
</evidence>